<dbReference type="Proteomes" id="UP000290819">
    <property type="component" value="Unassembled WGS sequence"/>
</dbReference>
<evidence type="ECO:0000313" key="2">
    <source>
        <dbReference type="Proteomes" id="UP000290819"/>
    </source>
</evidence>
<sequence length="78" mass="8164">MRTNSQYTIGILADDLTSATDGAGPQELEPGFPLGRASLEGGRELLIATKAGGFGDDNTLRRAIAQLRFGASVSEQVL</sequence>
<reference evidence="1 2" key="1">
    <citation type="submission" date="2017-03" db="EMBL/GenBank/DDBJ databases">
        <authorList>
            <person name="Safronova V.I."/>
            <person name="Sazanova A.L."/>
            <person name="Chirak E.R."/>
        </authorList>
    </citation>
    <scope>NUCLEOTIDE SEQUENCE [LARGE SCALE GENOMIC DNA]</scope>
    <source>
        <strain evidence="1 2">Opo-243</strain>
    </source>
</reference>
<organism evidence="1 2">
    <name type="scientific">Bradyrhizobium betae</name>
    <dbReference type="NCBI Taxonomy" id="244734"/>
    <lineage>
        <taxon>Bacteria</taxon>
        <taxon>Pseudomonadati</taxon>
        <taxon>Pseudomonadota</taxon>
        <taxon>Alphaproteobacteria</taxon>
        <taxon>Hyphomicrobiales</taxon>
        <taxon>Nitrobacteraceae</taxon>
        <taxon>Bradyrhizobium</taxon>
    </lineage>
</organism>
<evidence type="ECO:0000313" key="1">
    <source>
        <dbReference type="EMBL" id="RXT36397.1"/>
    </source>
</evidence>
<proteinExistence type="predicted"/>
<keyword evidence="2" id="KW-1185">Reference proteome</keyword>
<dbReference type="InterPro" id="IPR042213">
    <property type="entry name" value="NBD_C_sf"/>
</dbReference>
<dbReference type="Gene3D" id="3.40.980.20">
    <property type="entry name" value="Four-carbon acid sugar kinase, nucleotide binding domain"/>
    <property type="match status" value="1"/>
</dbReference>
<gene>
    <name evidence="1" type="ORF">B5V03_32535</name>
</gene>
<accession>A0A4Q1UPW9</accession>
<dbReference type="AlphaFoldDB" id="A0A4Q1UPW9"/>
<dbReference type="SUPFAM" id="SSF142764">
    <property type="entry name" value="YgbK-like"/>
    <property type="match status" value="1"/>
</dbReference>
<dbReference type="EMBL" id="MZXW01000050">
    <property type="protein sequence ID" value="RXT36397.1"/>
    <property type="molecule type" value="Genomic_DNA"/>
</dbReference>
<name>A0A4Q1UPW9_9BRAD</name>
<dbReference type="RefSeq" id="WP_245502411.1">
    <property type="nucleotide sequence ID" value="NZ_MZXW01000050.1"/>
</dbReference>
<protein>
    <recommendedName>
        <fullName evidence="3">Four-carbon acid sugar kinase N-terminal domain-containing protein</fullName>
    </recommendedName>
</protein>
<evidence type="ECO:0008006" key="3">
    <source>
        <dbReference type="Google" id="ProtNLM"/>
    </source>
</evidence>
<comment type="caution">
    <text evidence="1">The sequence shown here is derived from an EMBL/GenBank/DDBJ whole genome shotgun (WGS) entry which is preliminary data.</text>
</comment>